<feature type="compositionally biased region" description="Basic and acidic residues" evidence="1">
    <location>
        <begin position="94"/>
        <end position="109"/>
    </location>
</feature>
<feature type="compositionally biased region" description="Acidic residues" evidence="1">
    <location>
        <begin position="353"/>
        <end position="362"/>
    </location>
</feature>
<feature type="compositionally biased region" description="Low complexity" evidence="1">
    <location>
        <begin position="60"/>
        <end position="69"/>
    </location>
</feature>
<feature type="region of interest" description="Disordered" evidence="1">
    <location>
        <begin position="298"/>
        <end position="317"/>
    </location>
</feature>
<gene>
    <name evidence="2" type="ORF">SNOG_07704</name>
</gene>
<accession>Q0UKL0</accession>
<dbReference type="AlphaFoldDB" id="Q0UKL0"/>
<sequence>MLTDTTHLSNNQPSHKLHDETANTKKKTGIHSLHDNSKKRPRKTATVPKKVGVFGLQNASGDAGKSIIGDIKDKSKKPYGQKKKKKGTMAELLAHAEDRAKAKAEKAAEAPDSAFKLKGGEVSDEEDDPDMDEDQVEDDLAESENDETFVKKPTKAKSYEEVEKEVLAGGTGSASLRKKGYANMNKMLDRMFADNAHLQDEKEDKLKDRVDWSGDQYGYFELSRDPKGNIDVPIYGDSSLPFDGDTFDDPSGMGTYTKVSKEVLLDKDGNPVKPMQGGWKESSFDQHTHPDLYARKFKQPSTRSRGGMSLKEANLAEAEKKRRESAIIVKYEPLKKTLNADRAQGPDPFIDNEKEEGTEETDLLTLDPEAEYIPPV</sequence>
<dbReference type="InParanoid" id="Q0UKL0"/>
<dbReference type="EMBL" id="CH445335">
    <property type="protein sequence ID" value="EAT85170.2"/>
    <property type="molecule type" value="Genomic_DNA"/>
</dbReference>
<feature type="region of interest" description="Disordered" evidence="1">
    <location>
        <begin position="267"/>
        <end position="286"/>
    </location>
</feature>
<reference evidence="3" key="1">
    <citation type="journal article" date="2007" name="Plant Cell">
        <title>Dothideomycete-plant interactions illuminated by genome sequencing and EST analysis of the wheat pathogen Stagonospora nodorum.</title>
        <authorList>
            <person name="Hane J.K."/>
            <person name="Lowe R.G."/>
            <person name="Solomon P.S."/>
            <person name="Tan K.C."/>
            <person name="Schoch C.L."/>
            <person name="Spatafora J.W."/>
            <person name="Crous P.W."/>
            <person name="Kodira C."/>
            <person name="Birren B.W."/>
            <person name="Galagan J.E."/>
            <person name="Torriani S.F."/>
            <person name="McDonald B.A."/>
            <person name="Oliver R.P."/>
        </authorList>
    </citation>
    <scope>NUCLEOTIDE SEQUENCE [LARGE SCALE GENOMIC DNA]</scope>
    <source>
        <strain evidence="3">SN15 / ATCC MYA-4574 / FGSC 10173</strain>
    </source>
</reference>
<dbReference type="VEuPathDB" id="FungiDB:JI435_077040"/>
<feature type="compositionally biased region" description="Acidic residues" evidence="1">
    <location>
        <begin position="122"/>
        <end position="147"/>
    </location>
</feature>
<feature type="compositionally biased region" description="Basic residues" evidence="1">
    <location>
        <begin position="74"/>
        <end position="87"/>
    </location>
</feature>
<feature type="compositionally biased region" description="Basic and acidic residues" evidence="1">
    <location>
        <begin position="157"/>
        <end position="166"/>
    </location>
</feature>
<feature type="region of interest" description="Disordered" evidence="1">
    <location>
        <begin position="1"/>
        <end position="175"/>
    </location>
</feature>
<dbReference type="KEGG" id="pno:SNOG_07704"/>
<evidence type="ECO:0000313" key="2">
    <source>
        <dbReference type="EMBL" id="EAT85170.2"/>
    </source>
</evidence>
<dbReference type="Proteomes" id="UP000001055">
    <property type="component" value="Unassembled WGS sequence"/>
</dbReference>
<organism evidence="2 3">
    <name type="scientific">Phaeosphaeria nodorum (strain SN15 / ATCC MYA-4574 / FGSC 10173)</name>
    <name type="common">Glume blotch fungus</name>
    <name type="synonym">Parastagonospora nodorum</name>
    <dbReference type="NCBI Taxonomy" id="321614"/>
    <lineage>
        <taxon>Eukaryota</taxon>
        <taxon>Fungi</taxon>
        <taxon>Dikarya</taxon>
        <taxon>Ascomycota</taxon>
        <taxon>Pezizomycotina</taxon>
        <taxon>Dothideomycetes</taxon>
        <taxon>Pleosporomycetidae</taxon>
        <taxon>Pleosporales</taxon>
        <taxon>Pleosporineae</taxon>
        <taxon>Phaeosphaeriaceae</taxon>
        <taxon>Parastagonospora</taxon>
    </lineage>
</organism>
<protein>
    <submittedName>
        <fullName evidence="2">Uncharacterized protein</fullName>
    </submittedName>
</protein>
<name>Q0UKL0_PHANO</name>
<evidence type="ECO:0000313" key="3">
    <source>
        <dbReference type="Proteomes" id="UP000001055"/>
    </source>
</evidence>
<feature type="compositionally biased region" description="Polar residues" evidence="1">
    <location>
        <begin position="1"/>
        <end position="14"/>
    </location>
</feature>
<dbReference type="HOGENOM" id="CLU_735899_0_0_1"/>
<feature type="region of interest" description="Disordered" evidence="1">
    <location>
        <begin position="339"/>
        <end position="363"/>
    </location>
</feature>
<dbReference type="RefSeq" id="XP_001798036.1">
    <property type="nucleotide sequence ID" value="XM_001797984.1"/>
</dbReference>
<dbReference type="GeneID" id="5974929"/>
<proteinExistence type="predicted"/>
<evidence type="ECO:0000256" key="1">
    <source>
        <dbReference type="SAM" id="MobiDB-lite"/>
    </source>
</evidence>